<comment type="caution">
    <text evidence="1">The sequence shown here is derived from an EMBL/GenBank/DDBJ whole genome shotgun (WGS) entry which is preliminary data.</text>
</comment>
<proteinExistence type="predicted"/>
<dbReference type="Gene3D" id="2.40.70.10">
    <property type="entry name" value="Acid Proteases"/>
    <property type="match status" value="1"/>
</dbReference>
<dbReference type="PANTHER" id="PTHR33067">
    <property type="entry name" value="RNA-DIRECTED DNA POLYMERASE-RELATED"/>
    <property type="match status" value="1"/>
</dbReference>
<dbReference type="PANTHER" id="PTHR33067:SF39">
    <property type="entry name" value="TRANSCRIPTION FACTOR INTERACTOR AND REGULATOR CCHC(ZN) FAMILY"/>
    <property type="match status" value="1"/>
</dbReference>
<gene>
    <name evidence="1" type="ORF">EPI10_031475</name>
</gene>
<reference evidence="2" key="1">
    <citation type="journal article" date="2019" name="Plant Biotechnol. J.">
        <title>Genome sequencing of the Australian wild diploid species Gossypium australe highlights disease resistance and delayed gland morphogenesis.</title>
        <authorList>
            <person name="Cai Y."/>
            <person name="Cai X."/>
            <person name="Wang Q."/>
            <person name="Wang P."/>
            <person name="Zhang Y."/>
            <person name="Cai C."/>
            <person name="Xu Y."/>
            <person name="Wang K."/>
            <person name="Zhou Z."/>
            <person name="Wang C."/>
            <person name="Geng S."/>
            <person name="Li B."/>
            <person name="Dong Q."/>
            <person name="Hou Y."/>
            <person name="Wang H."/>
            <person name="Ai P."/>
            <person name="Liu Z."/>
            <person name="Yi F."/>
            <person name="Sun M."/>
            <person name="An G."/>
            <person name="Cheng J."/>
            <person name="Zhang Y."/>
            <person name="Shi Q."/>
            <person name="Xie Y."/>
            <person name="Shi X."/>
            <person name="Chang Y."/>
            <person name="Huang F."/>
            <person name="Chen Y."/>
            <person name="Hong S."/>
            <person name="Mi L."/>
            <person name="Sun Q."/>
            <person name="Zhang L."/>
            <person name="Zhou B."/>
            <person name="Peng R."/>
            <person name="Zhang X."/>
            <person name="Liu F."/>
        </authorList>
    </citation>
    <scope>NUCLEOTIDE SEQUENCE [LARGE SCALE GENOMIC DNA]</scope>
    <source>
        <strain evidence="2">cv. PA1801</strain>
    </source>
</reference>
<dbReference type="OrthoDB" id="1937287at2759"/>
<dbReference type="InterPro" id="IPR021109">
    <property type="entry name" value="Peptidase_aspartic_dom_sf"/>
</dbReference>
<dbReference type="AlphaFoldDB" id="A0A5B6X0A3"/>
<name>A0A5B6X0A3_9ROSI</name>
<organism evidence="1 2">
    <name type="scientific">Gossypium australe</name>
    <dbReference type="NCBI Taxonomy" id="47621"/>
    <lineage>
        <taxon>Eukaryota</taxon>
        <taxon>Viridiplantae</taxon>
        <taxon>Streptophyta</taxon>
        <taxon>Embryophyta</taxon>
        <taxon>Tracheophyta</taxon>
        <taxon>Spermatophyta</taxon>
        <taxon>Magnoliopsida</taxon>
        <taxon>eudicotyledons</taxon>
        <taxon>Gunneridae</taxon>
        <taxon>Pentapetalae</taxon>
        <taxon>rosids</taxon>
        <taxon>malvids</taxon>
        <taxon>Malvales</taxon>
        <taxon>Malvaceae</taxon>
        <taxon>Malvoideae</taxon>
        <taxon>Gossypium</taxon>
    </lineage>
</organism>
<dbReference type="EMBL" id="SMMG02000001">
    <property type="protein sequence ID" value="KAA3487661.1"/>
    <property type="molecule type" value="Genomic_DNA"/>
</dbReference>
<sequence>MAKNDATLRNMENQMSKEHWKAVTLQSGKVEIKDGLVNKEEVQLQFKKFLDVLKKLYINIPLVEVLEQMPNYVKFMKDILSKKKRLGEFKIVVLKKKCSVFLLNKLPLKKKDPGEITIVTPQLENQYLVHREGNINDVLVHADKFISPIDFIILDFEANKEVPIIIEKPFLATERTLIDMQRGKLTM</sequence>
<keyword evidence="2" id="KW-1185">Reference proteome</keyword>
<accession>A0A5B6X0A3</accession>
<dbReference type="Proteomes" id="UP000325315">
    <property type="component" value="Unassembled WGS sequence"/>
</dbReference>
<protein>
    <submittedName>
        <fullName evidence="1">Uncharacterized protein</fullName>
    </submittedName>
</protein>
<evidence type="ECO:0000313" key="1">
    <source>
        <dbReference type="EMBL" id="KAA3487661.1"/>
    </source>
</evidence>
<evidence type="ECO:0000313" key="2">
    <source>
        <dbReference type="Proteomes" id="UP000325315"/>
    </source>
</evidence>